<dbReference type="PROSITE" id="PS51462">
    <property type="entry name" value="NUDIX"/>
    <property type="match status" value="1"/>
</dbReference>
<evidence type="ECO:0000259" key="3">
    <source>
        <dbReference type="PROSITE" id="PS51462"/>
    </source>
</evidence>
<dbReference type="InterPro" id="IPR015797">
    <property type="entry name" value="NUDIX_hydrolase-like_dom_sf"/>
</dbReference>
<reference evidence="4" key="1">
    <citation type="submission" date="2018-05" db="EMBL/GenBank/DDBJ databases">
        <authorList>
            <person name="Lanie J.A."/>
            <person name="Ng W.-L."/>
            <person name="Kazmierczak K.M."/>
            <person name="Andrzejewski T.M."/>
            <person name="Davidsen T.M."/>
            <person name="Wayne K.J."/>
            <person name="Tettelin H."/>
            <person name="Glass J.I."/>
            <person name="Rusch D."/>
            <person name="Podicherti R."/>
            <person name="Tsui H.-C.T."/>
            <person name="Winkler M.E."/>
        </authorList>
    </citation>
    <scope>NUCLEOTIDE SEQUENCE</scope>
</reference>
<evidence type="ECO:0000313" key="4">
    <source>
        <dbReference type="EMBL" id="SVB10795.1"/>
    </source>
</evidence>
<evidence type="ECO:0000256" key="1">
    <source>
        <dbReference type="ARBA" id="ARBA00001946"/>
    </source>
</evidence>
<dbReference type="InterPro" id="IPR000086">
    <property type="entry name" value="NUDIX_hydrolase_dom"/>
</dbReference>
<dbReference type="GO" id="GO:0016787">
    <property type="term" value="F:hydrolase activity"/>
    <property type="evidence" value="ECO:0007669"/>
    <property type="project" value="UniProtKB-KW"/>
</dbReference>
<evidence type="ECO:0000256" key="2">
    <source>
        <dbReference type="ARBA" id="ARBA00022801"/>
    </source>
</evidence>
<dbReference type="GO" id="GO:0019693">
    <property type="term" value="P:ribose phosphate metabolic process"/>
    <property type="evidence" value="ECO:0007669"/>
    <property type="project" value="TreeGrafter"/>
</dbReference>
<dbReference type="PANTHER" id="PTHR11839">
    <property type="entry name" value="UDP/ADP-SUGAR PYROPHOSPHATASE"/>
    <property type="match status" value="1"/>
</dbReference>
<sequence length="186" mass="21065">MKKIPKKWELIEDRLHAKCRIFEVRSQHFRHPKDGREGDFYVLNTSDWVNVLALTPTEEIVMVRQFRYGSRELSLETPGGVIEKGEDPVVAGLRELREETGFSGESARVLSECRPNSAILSNRCHFVLAENVKKVAEVDFDPNEEIETVLIPIAEISDRVRSGAISHSLALNALFNLFLEKGLSFA</sequence>
<dbReference type="CDD" id="cd03424">
    <property type="entry name" value="NUDIX_ADPRase_Nudt5_UGPPase_Nudt14"/>
    <property type="match status" value="1"/>
</dbReference>
<name>A0A382BAG7_9ZZZZ</name>
<dbReference type="Pfam" id="PF00293">
    <property type="entry name" value="NUDIX"/>
    <property type="match status" value="1"/>
</dbReference>
<dbReference type="PANTHER" id="PTHR11839:SF18">
    <property type="entry name" value="NUDIX HYDROLASE DOMAIN-CONTAINING PROTEIN"/>
    <property type="match status" value="1"/>
</dbReference>
<keyword evidence="2" id="KW-0378">Hydrolase</keyword>
<comment type="cofactor">
    <cofactor evidence="1">
        <name>Mg(2+)</name>
        <dbReference type="ChEBI" id="CHEBI:18420"/>
    </cofactor>
</comment>
<proteinExistence type="predicted"/>
<dbReference type="Gene3D" id="3.90.79.10">
    <property type="entry name" value="Nucleoside Triphosphate Pyrophosphohydrolase"/>
    <property type="match status" value="1"/>
</dbReference>
<organism evidence="4">
    <name type="scientific">marine metagenome</name>
    <dbReference type="NCBI Taxonomy" id="408172"/>
    <lineage>
        <taxon>unclassified sequences</taxon>
        <taxon>metagenomes</taxon>
        <taxon>ecological metagenomes</taxon>
    </lineage>
</organism>
<dbReference type="SUPFAM" id="SSF55811">
    <property type="entry name" value="Nudix"/>
    <property type="match status" value="1"/>
</dbReference>
<dbReference type="AlphaFoldDB" id="A0A382BAG7"/>
<feature type="domain" description="Nudix hydrolase" evidence="3">
    <location>
        <begin position="44"/>
        <end position="173"/>
    </location>
</feature>
<accession>A0A382BAG7</accession>
<protein>
    <recommendedName>
        <fullName evidence="3">Nudix hydrolase domain-containing protein</fullName>
    </recommendedName>
</protein>
<dbReference type="GO" id="GO:0006753">
    <property type="term" value="P:nucleoside phosphate metabolic process"/>
    <property type="evidence" value="ECO:0007669"/>
    <property type="project" value="TreeGrafter"/>
</dbReference>
<gene>
    <name evidence="4" type="ORF">METZ01_LOCUS163649</name>
</gene>
<dbReference type="EMBL" id="UINC01028927">
    <property type="protein sequence ID" value="SVB10795.1"/>
    <property type="molecule type" value="Genomic_DNA"/>
</dbReference>
<dbReference type="GO" id="GO:0005829">
    <property type="term" value="C:cytosol"/>
    <property type="evidence" value="ECO:0007669"/>
    <property type="project" value="TreeGrafter"/>
</dbReference>